<sequence length="66" mass="7672">MVWSNDDDKLCYNCNTCEAAYVINYVHGWHTRLFCMFIALVVWIGCFDFAFGANNENNLQGRQQTV</sequence>
<name>A0ACC0N440_RHOML</name>
<comment type="caution">
    <text evidence="1">The sequence shown here is derived from an EMBL/GenBank/DDBJ whole genome shotgun (WGS) entry which is preliminary data.</text>
</comment>
<keyword evidence="2" id="KW-1185">Reference proteome</keyword>
<gene>
    <name evidence="1" type="ORF">RHMOL_Rhmol07G0233500</name>
</gene>
<reference evidence="1" key="1">
    <citation type="submission" date="2022-02" db="EMBL/GenBank/DDBJ databases">
        <title>Plant Genome Project.</title>
        <authorList>
            <person name="Zhang R.-G."/>
        </authorList>
    </citation>
    <scope>NUCLEOTIDE SEQUENCE</scope>
    <source>
        <strain evidence="1">AT1</strain>
    </source>
</reference>
<proteinExistence type="predicted"/>
<protein>
    <submittedName>
        <fullName evidence="1">Uncharacterized protein</fullName>
    </submittedName>
</protein>
<dbReference type="EMBL" id="CM046394">
    <property type="protein sequence ID" value="KAI8547930.1"/>
    <property type="molecule type" value="Genomic_DNA"/>
</dbReference>
<organism evidence="1 2">
    <name type="scientific">Rhododendron molle</name>
    <name type="common">Chinese azalea</name>
    <name type="synonym">Azalea mollis</name>
    <dbReference type="NCBI Taxonomy" id="49168"/>
    <lineage>
        <taxon>Eukaryota</taxon>
        <taxon>Viridiplantae</taxon>
        <taxon>Streptophyta</taxon>
        <taxon>Embryophyta</taxon>
        <taxon>Tracheophyta</taxon>
        <taxon>Spermatophyta</taxon>
        <taxon>Magnoliopsida</taxon>
        <taxon>eudicotyledons</taxon>
        <taxon>Gunneridae</taxon>
        <taxon>Pentapetalae</taxon>
        <taxon>asterids</taxon>
        <taxon>Ericales</taxon>
        <taxon>Ericaceae</taxon>
        <taxon>Ericoideae</taxon>
        <taxon>Rhodoreae</taxon>
        <taxon>Rhododendron</taxon>
    </lineage>
</organism>
<evidence type="ECO:0000313" key="2">
    <source>
        <dbReference type="Proteomes" id="UP001062846"/>
    </source>
</evidence>
<accession>A0ACC0N440</accession>
<dbReference type="Proteomes" id="UP001062846">
    <property type="component" value="Chromosome 7"/>
</dbReference>
<evidence type="ECO:0000313" key="1">
    <source>
        <dbReference type="EMBL" id="KAI8547930.1"/>
    </source>
</evidence>